<reference evidence="3 4" key="1">
    <citation type="submission" date="2018-08" db="EMBL/GenBank/DDBJ databases">
        <title>Bacillus chawlae sp. nov., Bacillus glennii sp. nov., and Bacillus saganii sp. nov. Isolated from the Vehicle Assembly Building at Kennedy Space Center where the Viking Spacecraft were Assembled.</title>
        <authorList>
            <person name="Seuylemezian A."/>
            <person name="Vaishampayan P."/>
        </authorList>
    </citation>
    <scope>NUCLEOTIDE SEQUENCE [LARGE SCALE GENOMIC DNA]</scope>
    <source>
        <strain evidence="3 4">V44-8</strain>
    </source>
</reference>
<dbReference type="GO" id="GO:0005975">
    <property type="term" value="P:carbohydrate metabolic process"/>
    <property type="evidence" value="ECO:0007669"/>
    <property type="project" value="InterPro"/>
</dbReference>
<evidence type="ECO:0000256" key="1">
    <source>
        <dbReference type="SAM" id="MobiDB-lite"/>
    </source>
</evidence>
<dbReference type="InterPro" id="IPR011330">
    <property type="entry name" value="Glyco_hydro/deAcase_b/a-brl"/>
</dbReference>
<dbReference type="GO" id="GO:0016810">
    <property type="term" value="F:hydrolase activity, acting on carbon-nitrogen (but not peptide) bonds"/>
    <property type="evidence" value="ECO:0007669"/>
    <property type="project" value="InterPro"/>
</dbReference>
<evidence type="ECO:0000259" key="2">
    <source>
        <dbReference type="PROSITE" id="PS51677"/>
    </source>
</evidence>
<dbReference type="OrthoDB" id="9806342at2"/>
<dbReference type="Proteomes" id="UP000262939">
    <property type="component" value="Unassembled WGS sequence"/>
</dbReference>
<dbReference type="InterPro" id="IPR002509">
    <property type="entry name" value="NODB_dom"/>
</dbReference>
<proteinExistence type="predicted"/>
<feature type="region of interest" description="Disordered" evidence="1">
    <location>
        <begin position="1"/>
        <end position="64"/>
    </location>
</feature>
<dbReference type="EMBL" id="QVTD01000006">
    <property type="protein sequence ID" value="RFU63528.1"/>
    <property type="molecule type" value="Genomic_DNA"/>
</dbReference>
<feature type="domain" description="NodB homology" evidence="2">
    <location>
        <begin position="85"/>
        <end position="273"/>
    </location>
</feature>
<evidence type="ECO:0000313" key="4">
    <source>
        <dbReference type="Proteomes" id="UP000262939"/>
    </source>
</evidence>
<name>A0A372LCX8_9BACI</name>
<feature type="compositionally biased region" description="Basic and acidic residues" evidence="1">
    <location>
        <begin position="33"/>
        <end position="64"/>
    </location>
</feature>
<evidence type="ECO:0000313" key="3">
    <source>
        <dbReference type="EMBL" id="RFU63528.1"/>
    </source>
</evidence>
<dbReference type="Gene3D" id="3.20.20.370">
    <property type="entry name" value="Glycoside hydrolase/deacetylase"/>
    <property type="match status" value="1"/>
</dbReference>
<dbReference type="PANTHER" id="PTHR10587">
    <property type="entry name" value="GLYCOSYL TRANSFERASE-RELATED"/>
    <property type="match status" value="1"/>
</dbReference>
<dbReference type="CDD" id="cd10917">
    <property type="entry name" value="CE4_NodB_like_6s_7s"/>
    <property type="match status" value="1"/>
</dbReference>
<dbReference type="AlphaFoldDB" id="A0A372LCX8"/>
<feature type="compositionally biased region" description="Basic and acidic residues" evidence="1">
    <location>
        <begin position="16"/>
        <end position="26"/>
    </location>
</feature>
<dbReference type="PROSITE" id="PS51677">
    <property type="entry name" value="NODB"/>
    <property type="match status" value="1"/>
</dbReference>
<sequence>MFLTGCNGETASTENRNGEKTEKQEAGNENGSSEEKIKGQFDNNGSKERQEENKQARPAMKNERPKYRINPANWSVHPIESADAQVVLLTFDDAPHEYSLTIANTLKQHGAKAIFFVNGHFIDTEPEKAVLKKIHEMGFAIGNHTYSHATLKGLSEDEQAAEIVKLNDAVEAITGERPKFFRAPFGMNTDFSKRLAAKENMLVMNWTYGYDWEKEYQNKAALVDIMVNSPYLNSGANLLMHDRKWTSDAISGIIKGLKRRGFETVDPALIETP</sequence>
<accession>A0A372LCX8</accession>
<gene>
    <name evidence="3" type="ORF">D0466_11885</name>
</gene>
<dbReference type="SUPFAM" id="SSF88713">
    <property type="entry name" value="Glycoside hydrolase/deacetylase"/>
    <property type="match status" value="1"/>
</dbReference>
<protein>
    <submittedName>
        <fullName evidence="3">Polysaccharide deacetylase family protein</fullName>
    </submittedName>
</protein>
<dbReference type="InterPro" id="IPR050248">
    <property type="entry name" value="Polysacc_deacetylase_ArnD"/>
</dbReference>
<comment type="caution">
    <text evidence="3">The sequence shown here is derived from an EMBL/GenBank/DDBJ whole genome shotgun (WGS) entry which is preliminary data.</text>
</comment>
<organism evidence="3 4">
    <name type="scientific">Peribacillus glennii</name>
    <dbReference type="NCBI Taxonomy" id="2303991"/>
    <lineage>
        <taxon>Bacteria</taxon>
        <taxon>Bacillati</taxon>
        <taxon>Bacillota</taxon>
        <taxon>Bacilli</taxon>
        <taxon>Bacillales</taxon>
        <taxon>Bacillaceae</taxon>
        <taxon>Peribacillus</taxon>
    </lineage>
</organism>
<keyword evidence="4" id="KW-1185">Reference proteome</keyword>
<dbReference type="Pfam" id="PF01522">
    <property type="entry name" value="Polysacc_deac_1"/>
    <property type="match status" value="1"/>
</dbReference>